<evidence type="ECO:0000256" key="2">
    <source>
        <dbReference type="SAM" id="SignalP"/>
    </source>
</evidence>
<accession>A0A9P6PYK0</accession>
<name>A0A9P6PYK0_9FUNG</name>
<feature type="region of interest" description="Disordered" evidence="1">
    <location>
        <begin position="26"/>
        <end position="87"/>
    </location>
</feature>
<dbReference type="AlphaFoldDB" id="A0A9P6PYK0"/>
<evidence type="ECO:0000313" key="4">
    <source>
        <dbReference type="Proteomes" id="UP000807716"/>
    </source>
</evidence>
<dbReference type="OrthoDB" id="3044029at2759"/>
<gene>
    <name evidence="3" type="ORF">DFQ27_006275</name>
</gene>
<dbReference type="EMBL" id="JAAAJB010000461">
    <property type="protein sequence ID" value="KAG0255414.1"/>
    <property type="molecule type" value="Genomic_DNA"/>
</dbReference>
<comment type="caution">
    <text evidence="3">The sequence shown here is derived from an EMBL/GenBank/DDBJ whole genome shotgun (WGS) entry which is preliminary data.</text>
</comment>
<proteinExistence type="predicted"/>
<evidence type="ECO:0000313" key="3">
    <source>
        <dbReference type="EMBL" id="KAG0255414.1"/>
    </source>
</evidence>
<organism evidence="3 4">
    <name type="scientific">Actinomortierella ambigua</name>
    <dbReference type="NCBI Taxonomy" id="1343610"/>
    <lineage>
        <taxon>Eukaryota</taxon>
        <taxon>Fungi</taxon>
        <taxon>Fungi incertae sedis</taxon>
        <taxon>Mucoromycota</taxon>
        <taxon>Mortierellomycotina</taxon>
        <taxon>Mortierellomycetes</taxon>
        <taxon>Mortierellales</taxon>
        <taxon>Mortierellaceae</taxon>
        <taxon>Actinomortierella</taxon>
    </lineage>
</organism>
<dbReference type="Proteomes" id="UP000807716">
    <property type="component" value="Unassembled WGS sequence"/>
</dbReference>
<feature type="signal peptide" evidence="2">
    <location>
        <begin position="1"/>
        <end position="23"/>
    </location>
</feature>
<keyword evidence="2" id="KW-0732">Signal</keyword>
<protein>
    <submittedName>
        <fullName evidence="3">Uncharacterized protein</fullName>
    </submittedName>
</protein>
<evidence type="ECO:0000256" key="1">
    <source>
        <dbReference type="SAM" id="MobiDB-lite"/>
    </source>
</evidence>
<sequence>MRVHSKILLFSLAIALLATFAVAAEKPETARPSPKLTKAPEPKAPETARPSPKLTKAPEPKEPKKSRKSKASKSVKSPKKQTNANAVKMGQIAAVNNKKDFCWFLPPNRGDKISSNEHRAVAFCTNKRVLKDAPNANLFPKGFIQSANWAANTTKAREWVQVTGRFNPDLYGLSREDGGGQYDQVAPRGAQCAGYRYWVNFIEPNEGIYCMRCCKNKLDCPRNKSHKGCRSVLGGNFA</sequence>
<keyword evidence="4" id="KW-1185">Reference proteome</keyword>
<feature type="compositionally biased region" description="Basic residues" evidence="1">
    <location>
        <begin position="64"/>
        <end position="79"/>
    </location>
</feature>
<feature type="chain" id="PRO_5040310038" evidence="2">
    <location>
        <begin position="24"/>
        <end position="238"/>
    </location>
</feature>
<reference evidence="3" key="1">
    <citation type="journal article" date="2020" name="Fungal Divers.">
        <title>Resolving the Mortierellaceae phylogeny through synthesis of multi-gene phylogenetics and phylogenomics.</title>
        <authorList>
            <person name="Vandepol N."/>
            <person name="Liber J."/>
            <person name="Desiro A."/>
            <person name="Na H."/>
            <person name="Kennedy M."/>
            <person name="Barry K."/>
            <person name="Grigoriev I.V."/>
            <person name="Miller A.N."/>
            <person name="O'Donnell K."/>
            <person name="Stajich J.E."/>
            <person name="Bonito G."/>
        </authorList>
    </citation>
    <scope>NUCLEOTIDE SEQUENCE</scope>
    <source>
        <strain evidence="3">BC1065</strain>
    </source>
</reference>